<dbReference type="PANTHER" id="PTHR30619:SF1">
    <property type="entry name" value="RECOMBINATION PROTEIN 2"/>
    <property type="match status" value="1"/>
</dbReference>
<dbReference type="Pfam" id="PF00753">
    <property type="entry name" value="Lactamase_B"/>
    <property type="match status" value="1"/>
</dbReference>
<dbReference type="InterPro" id="IPR035681">
    <property type="entry name" value="ComA-like_MBL"/>
</dbReference>
<gene>
    <name evidence="8" type="ORF">WCV66_11605</name>
</gene>
<dbReference type="InterPro" id="IPR025405">
    <property type="entry name" value="DUF4131"/>
</dbReference>
<feature type="transmembrane region" description="Helical" evidence="6">
    <location>
        <begin position="448"/>
        <end position="465"/>
    </location>
</feature>
<feature type="transmembrane region" description="Helical" evidence="6">
    <location>
        <begin position="21"/>
        <end position="40"/>
    </location>
</feature>
<dbReference type="RefSeq" id="WP_338789039.1">
    <property type="nucleotide sequence ID" value="NZ_CP147403.1"/>
</dbReference>
<keyword evidence="4 6" id="KW-1133">Transmembrane helix</keyword>
<proteinExistence type="predicted"/>
<feature type="transmembrane region" description="Helical" evidence="6">
    <location>
        <begin position="387"/>
        <end position="408"/>
    </location>
</feature>
<dbReference type="Pfam" id="PF03772">
    <property type="entry name" value="Competence"/>
    <property type="match status" value="1"/>
</dbReference>
<evidence type="ECO:0000256" key="6">
    <source>
        <dbReference type="SAM" id="Phobius"/>
    </source>
</evidence>
<evidence type="ECO:0000256" key="5">
    <source>
        <dbReference type="ARBA" id="ARBA00023136"/>
    </source>
</evidence>
<dbReference type="InterPro" id="IPR036866">
    <property type="entry name" value="RibonucZ/Hydroxyglut_hydro"/>
</dbReference>
<feature type="transmembrane region" description="Helical" evidence="6">
    <location>
        <begin position="263"/>
        <end position="295"/>
    </location>
</feature>
<dbReference type="InterPro" id="IPR004477">
    <property type="entry name" value="ComEC_N"/>
</dbReference>
<feature type="transmembrane region" description="Helical" evidence="6">
    <location>
        <begin position="355"/>
        <end position="375"/>
    </location>
</feature>
<feature type="transmembrane region" description="Helical" evidence="6">
    <location>
        <begin position="472"/>
        <end position="496"/>
    </location>
</feature>
<accession>A0ABZ2MZH3</accession>
<reference evidence="8 9" key="1">
    <citation type="submission" date="2024-02" db="EMBL/GenBank/DDBJ databases">
        <title>Seven novel Bacillus-like species.</title>
        <authorList>
            <person name="Liu G."/>
        </authorList>
    </citation>
    <scope>NUCLEOTIDE SEQUENCE [LARGE SCALE GENOMIC DNA]</scope>
    <source>
        <strain evidence="8 9">FJAT-53654</strain>
    </source>
</reference>
<dbReference type="InterPro" id="IPR004797">
    <property type="entry name" value="Competence_ComEC/Rec2"/>
</dbReference>
<feature type="transmembrane region" description="Helical" evidence="6">
    <location>
        <begin position="307"/>
        <end position="324"/>
    </location>
</feature>
<dbReference type="Gene3D" id="3.60.15.10">
    <property type="entry name" value="Ribonuclease Z/Hydroxyacylglutathione hydrolase-like"/>
    <property type="match status" value="1"/>
</dbReference>
<dbReference type="Pfam" id="PF13567">
    <property type="entry name" value="DUF4131"/>
    <property type="match status" value="1"/>
</dbReference>
<feature type="transmembrane region" description="Helical" evidence="6">
    <location>
        <begin position="228"/>
        <end position="251"/>
    </location>
</feature>
<dbReference type="SUPFAM" id="SSF56281">
    <property type="entry name" value="Metallo-hydrolase/oxidoreductase"/>
    <property type="match status" value="1"/>
</dbReference>
<name>A0ABZ2MZH3_9BACI</name>
<feature type="transmembrane region" description="Helical" evidence="6">
    <location>
        <begin position="420"/>
        <end position="442"/>
    </location>
</feature>
<keyword evidence="2" id="KW-1003">Cell membrane</keyword>
<sequence>MKGKLQFLVISACFSLMMCRFHFHPFFIFTTIIFLIFLLIKKKHLLFFLSFSTIIFFIFVYSLTEQLNKSTLKEGLYTVNGIYSSIPIIDGNQFRGYIETSDGEKLPIYYTINSLEEKQALNKINPGTICRFTGELEMPKSPTMPNAFDYKQYLYDQHIHWQYEIDEIEHCKVGKKDWLFFLLEIRKNGLSFIEKHFPNTSVGIVQALIFGERKLIDKDLDTAYQELGIVHLLAISGSHIGLLASGIYYILIYCGITHERARIILVVMLPIYMILTGATPSVVRASFMMVLYLLIKIFKKNVSSIDVISFTFLVLLFINPYYLFQVGFQLSYVVSFGLLFSIGIVEQFRSWLTKLIVVSTIAQLCAMPLLLFHFYEISLISLPMNMIFVPLYSFIILPFSILATLVVAISSSIGQPIVNLFSEMLQLTHQIVLFASSIPYTTFTTGKPALLVTMGLICSTFYLFFQFERYHSIYLLIRPAVFIIFVLFIQAVLPYLNPYGKVIIIDVGQGDSIFIQRPFNKGSYLIDTGGRISFPKEDWEESSNPYSLAEKVTVPYLKSIGITKLDALFLTHGDMDHIGEALPLMKEVKIKELIFPEGFVRGKLEDTIIQEAKKKMMKIKAVQAGERVTFQGFSFYVVSPSILTESKNDDSLVLWAELGGLKWLFTGDAEIEGEKKMIEMYPTLKADILKVGHHGSKGSTSDLLLDHINPSIALVSAGDNNRYQHPHTELLEKLSLRKIDLFRTDLHGAILYHFKGNRGTFSTHPPYDEVY</sequence>
<evidence type="ECO:0000313" key="9">
    <source>
        <dbReference type="Proteomes" id="UP001368328"/>
    </source>
</evidence>
<evidence type="ECO:0000256" key="2">
    <source>
        <dbReference type="ARBA" id="ARBA00022475"/>
    </source>
</evidence>
<dbReference type="NCBIfam" id="TIGR00361">
    <property type="entry name" value="ComEC_Rec2"/>
    <property type="match status" value="1"/>
</dbReference>
<keyword evidence="5 6" id="KW-0472">Membrane</keyword>
<evidence type="ECO:0000259" key="7">
    <source>
        <dbReference type="SMART" id="SM00849"/>
    </source>
</evidence>
<feature type="domain" description="Metallo-beta-lactamase" evidence="7">
    <location>
        <begin position="509"/>
        <end position="719"/>
    </location>
</feature>
<evidence type="ECO:0000256" key="4">
    <source>
        <dbReference type="ARBA" id="ARBA00022989"/>
    </source>
</evidence>
<dbReference type="CDD" id="cd07731">
    <property type="entry name" value="ComA-like_MBL-fold"/>
    <property type="match status" value="1"/>
</dbReference>
<evidence type="ECO:0000256" key="3">
    <source>
        <dbReference type="ARBA" id="ARBA00022692"/>
    </source>
</evidence>
<comment type="subcellular location">
    <subcellularLocation>
        <location evidence="1">Cell membrane</location>
        <topology evidence="1">Multi-pass membrane protein</topology>
    </subcellularLocation>
</comment>
<dbReference type="Proteomes" id="UP001368328">
    <property type="component" value="Chromosome"/>
</dbReference>
<organism evidence="8 9">
    <name type="scientific">Metabacillus rhizosphaerae</name>
    <dbReference type="NCBI Taxonomy" id="3117747"/>
    <lineage>
        <taxon>Bacteria</taxon>
        <taxon>Bacillati</taxon>
        <taxon>Bacillota</taxon>
        <taxon>Bacilli</taxon>
        <taxon>Bacillales</taxon>
        <taxon>Bacillaceae</taxon>
        <taxon>Metabacillus</taxon>
    </lineage>
</organism>
<dbReference type="InterPro" id="IPR052159">
    <property type="entry name" value="Competence_DNA_uptake"/>
</dbReference>
<dbReference type="InterPro" id="IPR001279">
    <property type="entry name" value="Metallo-B-lactamas"/>
</dbReference>
<dbReference type="SMART" id="SM00849">
    <property type="entry name" value="Lactamase_B"/>
    <property type="match status" value="1"/>
</dbReference>
<keyword evidence="9" id="KW-1185">Reference proteome</keyword>
<dbReference type="NCBIfam" id="TIGR00360">
    <property type="entry name" value="ComEC_N-term"/>
    <property type="match status" value="1"/>
</dbReference>
<feature type="transmembrane region" description="Helical" evidence="6">
    <location>
        <begin position="330"/>
        <end position="348"/>
    </location>
</feature>
<dbReference type="PANTHER" id="PTHR30619">
    <property type="entry name" value="DNA INTERNALIZATION/COMPETENCE PROTEIN COMEC/REC2"/>
    <property type="match status" value="1"/>
</dbReference>
<evidence type="ECO:0000256" key="1">
    <source>
        <dbReference type="ARBA" id="ARBA00004651"/>
    </source>
</evidence>
<dbReference type="EMBL" id="CP147403">
    <property type="protein sequence ID" value="WXB90783.1"/>
    <property type="molecule type" value="Genomic_DNA"/>
</dbReference>
<keyword evidence="3 6" id="KW-0812">Transmembrane</keyword>
<evidence type="ECO:0000313" key="8">
    <source>
        <dbReference type="EMBL" id="WXB90783.1"/>
    </source>
</evidence>
<feature type="transmembrane region" description="Helical" evidence="6">
    <location>
        <begin position="46"/>
        <end position="64"/>
    </location>
</feature>
<protein>
    <submittedName>
        <fullName evidence="8">DNA internalization-related competence protein ComEC/Rec2</fullName>
    </submittedName>
</protein>